<reference evidence="4" key="2">
    <citation type="journal article" date="2023" name="Plants (Basel)">
        <title>Annotation of the Turnera subulata (Passifloraceae) Draft Genome Reveals the S-Locus Evolved after the Divergence of Turneroideae from Passifloroideae in a Stepwise Manner.</title>
        <authorList>
            <person name="Henning P.M."/>
            <person name="Roalson E.H."/>
            <person name="Mir W."/>
            <person name="McCubbin A.G."/>
            <person name="Shore J.S."/>
        </authorList>
    </citation>
    <scope>NUCLEOTIDE SEQUENCE</scope>
    <source>
        <strain evidence="4">F60SS</strain>
    </source>
</reference>
<comment type="caution">
    <text evidence="4">The sequence shown here is derived from an EMBL/GenBank/DDBJ whole genome shotgun (WGS) entry which is preliminary data.</text>
</comment>
<gene>
    <name evidence="4" type="ORF">Tsubulata_000731</name>
</gene>
<evidence type="ECO:0000256" key="1">
    <source>
        <dbReference type="PROSITE-ProRule" id="PRU00176"/>
    </source>
</evidence>
<evidence type="ECO:0000256" key="2">
    <source>
        <dbReference type="SAM" id="MobiDB-lite"/>
    </source>
</evidence>
<dbReference type="InterPro" id="IPR000504">
    <property type="entry name" value="RRM_dom"/>
</dbReference>
<dbReference type="InterPro" id="IPR035979">
    <property type="entry name" value="RBD_domain_sf"/>
</dbReference>
<evidence type="ECO:0000313" key="4">
    <source>
        <dbReference type="EMBL" id="KAJ4826067.1"/>
    </source>
</evidence>
<dbReference type="PANTHER" id="PTHR32343">
    <property type="entry name" value="SERINE/ARGININE-RICH SPLICING FACTOR"/>
    <property type="match status" value="1"/>
</dbReference>
<dbReference type="AlphaFoldDB" id="A0A9Q0J2V2"/>
<dbReference type="EMBL" id="JAKUCV010006750">
    <property type="protein sequence ID" value="KAJ4826067.1"/>
    <property type="molecule type" value="Genomic_DNA"/>
</dbReference>
<dbReference type="Proteomes" id="UP001141552">
    <property type="component" value="Unassembled WGS sequence"/>
</dbReference>
<reference evidence="4" key="1">
    <citation type="submission" date="2022-02" db="EMBL/GenBank/DDBJ databases">
        <authorList>
            <person name="Henning P.M."/>
            <person name="McCubbin A.G."/>
            <person name="Shore J.S."/>
        </authorList>
    </citation>
    <scope>NUCLEOTIDE SEQUENCE</scope>
    <source>
        <strain evidence="4">F60SS</strain>
        <tissue evidence="4">Leaves</tissue>
    </source>
</reference>
<dbReference type="OrthoDB" id="7763451at2759"/>
<dbReference type="Pfam" id="PF00076">
    <property type="entry name" value="RRM_1"/>
    <property type="match status" value="1"/>
</dbReference>
<accession>A0A9Q0J2V2</accession>
<feature type="domain" description="RRM" evidence="3">
    <location>
        <begin position="7"/>
        <end position="81"/>
    </location>
</feature>
<evidence type="ECO:0000313" key="5">
    <source>
        <dbReference type="Proteomes" id="UP001141552"/>
    </source>
</evidence>
<dbReference type="InterPro" id="IPR012677">
    <property type="entry name" value="Nucleotide-bd_a/b_plait_sf"/>
</dbReference>
<sequence length="190" mass="20688">MMRQLDLTIQVLNLSPSVTLAELTTFFSYCGTVEKIQIHKNQDQSLSALVTFLQPYAYQTALLLNGALLGGQQICILSLQDRVIPITGCDQSQKHAGRKLIPAVQSIASKGVQMLNKTKEGLEEKYKVSEKGRMVMEQTKSAIDAAGLAAQGYIWTGAAWLSSTVDKASKRGSAALGTRKSDNPNSRKQK</sequence>
<dbReference type="Gene3D" id="3.30.70.330">
    <property type="match status" value="1"/>
</dbReference>
<dbReference type="PROSITE" id="PS50102">
    <property type="entry name" value="RRM"/>
    <property type="match status" value="1"/>
</dbReference>
<protein>
    <recommendedName>
        <fullName evidence="3">RRM domain-containing protein</fullName>
    </recommendedName>
</protein>
<evidence type="ECO:0000259" key="3">
    <source>
        <dbReference type="PROSITE" id="PS50102"/>
    </source>
</evidence>
<dbReference type="SUPFAM" id="SSF54928">
    <property type="entry name" value="RNA-binding domain, RBD"/>
    <property type="match status" value="1"/>
</dbReference>
<dbReference type="GO" id="GO:0003723">
    <property type="term" value="F:RNA binding"/>
    <property type="evidence" value="ECO:0007669"/>
    <property type="project" value="UniProtKB-UniRule"/>
</dbReference>
<keyword evidence="5" id="KW-1185">Reference proteome</keyword>
<proteinExistence type="predicted"/>
<keyword evidence="1" id="KW-0694">RNA-binding</keyword>
<organism evidence="4 5">
    <name type="scientific">Turnera subulata</name>
    <dbReference type="NCBI Taxonomy" id="218843"/>
    <lineage>
        <taxon>Eukaryota</taxon>
        <taxon>Viridiplantae</taxon>
        <taxon>Streptophyta</taxon>
        <taxon>Embryophyta</taxon>
        <taxon>Tracheophyta</taxon>
        <taxon>Spermatophyta</taxon>
        <taxon>Magnoliopsida</taxon>
        <taxon>eudicotyledons</taxon>
        <taxon>Gunneridae</taxon>
        <taxon>Pentapetalae</taxon>
        <taxon>rosids</taxon>
        <taxon>fabids</taxon>
        <taxon>Malpighiales</taxon>
        <taxon>Passifloraceae</taxon>
        <taxon>Turnera</taxon>
    </lineage>
</organism>
<name>A0A9Q0J2V2_9ROSI</name>
<dbReference type="PANTHER" id="PTHR32343:SF44">
    <property type="entry name" value="PROTEIN VIP1-LIKE"/>
    <property type="match status" value="1"/>
</dbReference>
<dbReference type="SMART" id="SM00360">
    <property type="entry name" value="RRM"/>
    <property type="match status" value="1"/>
</dbReference>
<feature type="region of interest" description="Disordered" evidence="2">
    <location>
        <begin position="171"/>
        <end position="190"/>
    </location>
</feature>